<protein>
    <recommendedName>
        <fullName evidence="4">Putative glutamine transport system permease protein GlnP</fullName>
    </recommendedName>
</protein>
<dbReference type="Proteomes" id="UP001327219">
    <property type="component" value="Chromosome"/>
</dbReference>
<evidence type="ECO:0000256" key="9">
    <source>
        <dbReference type="ARBA" id="ARBA00022989"/>
    </source>
</evidence>
<feature type="domain" description="ABC transmembrane type-1" evidence="12">
    <location>
        <begin position="37"/>
        <end position="224"/>
    </location>
</feature>
<evidence type="ECO:0000256" key="2">
    <source>
        <dbReference type="ARBA" id="ARBA00004429"/>
    </source>
</evidence>
<keyword evidence="5 11" id="KW-0813">Transport</keyword>
<dbReference type="CDD" id="cd06261">
    <property type="entry name" value="TM_PBP2"/>
    <property type="match status" value="1"/>
</dbReference>
<dbReference type="RefSeq" id="WP_323733304.1">
    <property type="nucleotide sequence ID" value="NZ_CP110820.1"/>
</dbReference>
<keyword evidence="7 11" id="KW-0812">Transmembrane</keyword>
<dbReference type="InterPro" id="IPR035906">
    <property type="entry name" value="MetI-like_sf"/>
</dbReference>
<evidence type="ECO:0000313" key="14">
    <source>
        <dbReference type="Proteomes" id="UP001327219"/>
    </source>
</evidence>
<reference evidence="13 14" key="1">
    <citation type="submission" date="2022-11" db="EMBL/GenBank/DDBJ databases">
        <title>Host association and intracellularity evolved multiple times independently in the Rickettsiales.</title>
        <authorList>
            <person name="Castelli M."/>
            <person name="Nardi T."/>
            <person name="Gammuto L."/>
            <person name="Bellinzona G."/>
            <person name="Sabaneyeva E."/>
            <person name="Potekhin A."/>
            <person name="Serra V."/>
            <person name="Petroni G."/>
            <person name="Sassera D."/>
        </authorList>
    </citation>
    <scope>NUCLEOTIDE SEQUENCE [LARGE SCALE GENOMIC DNA]</scope>
    <source>
        <strain evidence="13 14">NDG2</strain>
    </source>
</reference>
<evidence type="ECO:0000256" key="7">
    <source>
        <dbReference type="ARBA" id="ARBA00022692"/>
    </source>
</evidence>
<evidence type="ECO:0000256" key="5">
    <source>
        <dbReference type="ARBA" id="ARBA00022448"/>
    </source>
</evidence>
<dbReference type="EMBL" id="CP110820">
    <property type="protein sequence ID" value="WPX96535.1"/>
    <property type="molecule type" value="Genomic_DNA"/>
</dbReference>
<evidence type="ECO:0000313" key="13">
    <source>
        <dbReference type="EMBL" id="WPX96535.1"/>
    </source>
</evidence>
<evidence type="ECO:0000259" key="12">
    <source>
        <dbReference type="PROSITE" id="PS50928"/>
    </source>
</evidence>
<dbReference type="PANTHER" id="PTHR30614:SF20">
    <property type="entry name" value="GLUTAMINE TRANSPORT SYSTEM PERMEASE PROTEIN GLNP"/>
    <property type="match status" value="1"/>
</dbReference>
<keyword evidence="8" id="KW-0029">Amino-acid transport</keyword>
<gene>
    <name evidence="13" type="ORF">Bandiella_00651</name>
</gene>
<dbReference type="InterPro" id="IPR000515">
    <property type="entry name" value="MetI-like"/>
</dbReference>
<dbReference type="Gene3D" id="1.10.3720.10">
    <property type="entry name" value="MetI-like"/>
    <property type="match status" value="1"/>
</dbReference>
<evidence type="ECO:0000256" key="11">
    <source>
        <dbReference type="RuleBase" id="RU363032"/>
    </source>
</evidence>
<sequence length="237" mass="26195">MEAFILHILLQLQELLVHLQAQFAKYFGYVAFIGTGIAFTLKLLMGGLCLGIVIGLVLSILRYNKVGCTFINRLISILRGTPLILQLSFVYFIAPGLIGMKLSIITAGILTFGLNSSAYVAEILRSGIESLPKGQCEAARTLEIPGFYMWKDIILPQVIKNILPAMVSEVITLLKETALITTIGGVDIMRTAQILAAEKFTYFMPLCIAGVYYYSLVLLVEYLGKKIEKSGWYAQNI</sequence>
<evidence type="ECO:0000256" key="10">
    <source>
        <dbReference type="ARBA" id="ARBA00023136"/>
    </source>
</evidence>
<evidence type="ECO:0000256" key="6">
    <source>
        <dbReference type="ARBA" id="ARBA00022475"/>
    </source>
</evidence>
<dbReference type="NCBIfam" id="TIGR01726">
    <property type="entry name" value="HEQRo_perm_3TM"/>
    <property type="match status" value="1"/>
</dbReference>
<evidence type="ECO:0000256" key="1">
    <source>
        <dbReference type="ARBA" id="ARBA00003159"/>
    </source>
</evidence>
<dbReference type="InterPro" id="IPR010065">
    <property type="entry name" value="AA_ABC_transptr_permease_3TM"/>
</dbReference>
<evidence type="ECO:0000256" key="8">
    <source>
        <dbReference type="ARBA" id="ARBA00022970"/>
    </source>
</evidence>
<feature type="transmembrane region" description="Helical" evidence="11">
    <location>
        <begin position="200"/>
        <end position="220"/>
    </location>
</feature>
<keyword evidence="14" id="KW-1185">Reference proteome</keyword>
<proteinExistence type="inferred from homology"/>
<name>A0ABZ0UK94_9RICK</name>
<comment type="similarity">
    <text evidence="3">Belongs to the binding-protein-dependent transport system permease family. HisMQ subfamily.</text>
</comment>
<dbReference type="SUPFAM" id="SSF161098">
    <property type="entry name" value="MetI-like"/>
    <property type="match status" value="1"/>
</dbReference>
<keyword evidence="9 11" id="KW-1133">Transmembrane helix</keyword>
<accession>A0ABZ0UK94</accession>
<organism evidence="13 14">
    <name type="scientific">Candidatus Bandiella euplotis</name>
    <dbReference type="NCBI Taxonomy" id="1664265"/>
    <lineage>
        <taxon>Bacteria</taxon>
        <taxon>Pseudomonadati</taxon>
        <taxon>Pseudomonadota</taxon>
        <taxon>Alphaproteobacteria</taxon>
        <taxon>Rickettsiales</taxon>
        <taxon>Candidatus Midichloriaceae</taxon>
        <taxon>Candidatus Bandiella</taxon>
    </lineage>
</organism>
<keyword evidence="6" id="KW-1003">Cell membrane</keyword>
<dbReference type="PANTHER" id="PTHR30614">
    <property type="entry name" value="MEMBRANE COMPONENT OF AMINO ACID ABC TRANSPORTER"/>
    <property type="match status" value="1"/>
</dbReference>
<dbReference type="PROSITE" id="PS50928">
    <property type="entry name" value="ABC_TM1"/>
    <property type="match status" value="1"/>
</dbReference>
<evidence type="ECO:0000256" key="4">
    <source>
        <dbReference type="ARBA" id="ARBA00016506"/>
    </source>
</evidence>
<comment type="subcellular location">
    <subcellularLocation>
        <location evidence="2">Cell inner membrane</location>
        <topology evidence="2">Multi-pass membrane protein</topology>
    </subcellularLocation>
    <subcellularLocation>
        <location evidence="11">Cell membrane</location>
        <topology evidence="11">Multi-pass membrane protein</topology>
    </subcellularLocation>
</comment>
<feature type="transmembrane region" description="Helical" evidence="11">
    <location>
        <begin position="26"/>
        <end position="58"/>
    </location>
</feature>
<dbReference type="Pfam" id="PF00528">
    <property type="entry name" value="BPD_transp_1"/>
    <property type="match status" value="1"/>
</dbReference>
<comment type="function">
    <text evidence="1">Part of the binding-protein-dependent transport system for glutamine; probably responsible for the translocation of the substrate across the membrane.</text>
</comment>
<keyword evidence="10 11" id="KW-0472">Membrane</keyword>
<dbReference type="InterPro" id="IPR043429">
    <property type="entry name" value="ArtM/GltK/GlnP/TcyL/YhdX-like"/>
</dbReference>
<evidence type="ECO:0000256" key="3">
    <source>
        <dbReference type="ARBA" id="ARBA00010072"/>
    </source>
</evidence>